<accession>A0ABS0GWR5</accession>
<protein>
    <submittedName>
        <fullName evidence="2">CU044_5270 family protein</fullName>
    </submittedName>
</protein>
<keyword evidence="1" id="KW-0812">Transmembrane</keyword>
<keyword evidence="3" id="KW-1185">Reference proteome</keyword>
<comment type="caution">
    <text evidence="2">The sequence shown here is derived from an EMBL/GenBank/DDBJ whole genome shotgun (WGS) entry which is preliminary data.</text>
</comment>
<feature type="transmembrane region" description="Helical" evidence="1">
    <location>
        <begin position="57"/>
        <end position="78"/>
    </location>
</feature>
<name>A0ABS0GWR5_9ACTN</name>
<sequence>MNIDEMVRRGRPESAGWARGEMGRRVLDGVVASDPAGDSSGRRVVGRSRASRPVLRWSFLGTGLVGAAAAGVLAVSVISAPQGARVGDPPPAGGQPGAVDSAIGGATPVTARDILLAAATRAEQAPAESGTYWHVKTLDVFGPQPVGAASGGYRLLRRTVNESWDASDPRKASWTGRRDFGVRPYSAADEQAWRAAGSPTEWALDTDSPKKLILSTRPGEGTLTRDSAAPRYLEDLGQLSLEQVRHLPDEQGALREWVTGRIKAEMGAAAGSAVSDQLLFGFLSRMLLDTPAPPEVRAAAFRILADVPGVRSLGTVRDESGRSGQGVEFRDDSATVRLIVDPSAHRLLGTKTSSTPKGSKVPAKESSTVVLVAEWSDAAPQAPTLPQE</sequence>
<evidence type="ECO:0000313" key="3">
    <source>
        <dbReference type="Proteomes" id="UP000638560"/>
    </source>
</evidence>
<keyword evidence="1" id="KW-1133">Transmembrane helix</keyword>
<reference evidence="2 3" key="1">
    <citation type="submission" date="2020-11" db="EMBL/GenBank/DDBJ databases">
        <title>A novel isolate from a Black sea contaminated sediment with potential to produce alkanes: Plantactinospora alkalitolerans sp. nov.</title>
        <authorList>
            <person name="Carro L."/>
            <person name="Veyisoglu A."/>
            <person name="Guven K."/>
            <person name="Schumann P."/>
            <person name="Klenk H.-P."/>
            <person name="Sahin N."/>
        </authorList>
    </citation>
    <scope>NUCLEOTIDE SEQUENCE [LARGE SCALE GENOMIC DNA]</scope>
    <source>
        <strain evidence="2 3">S1510</strain>
    </source>
</reference>
<dbReference type="EMBL" id="JADPUN010000165">
    <property type="protein sequence ID" value="MBF9130654.1"/>
    <property type="molecule type" value="Genomic_DNA"/>
</dbReference>
<keyword evidence="1" id="KW-0472">Membrane</keyword>
<proteinExistence type="predicted"/>
<organism evidence="2 3">
    <name type="scientific">Plantactinospora alkalitolerans</name>
    <dbReference type="NCBI Taxonomy" id="2789879"/>
    <lineage>
        <taxon>Bacteria</taxon>
        <taxon>Bacillati</taxon>
        <taxon>Actinomycetota</taxon>
        <taxon>Actinomycetes</taxon>
        <taxon>Micromonosporales</taxon>
        <taxon>Micromonosporaceae</taxon>
        <taxon>Plantactinospora</taxon>
    </lineage>
</organism>
<dbReference type="Proteomes" id="UP000638560">
    <property type="component" value="Unassembled WGS sequence"/>
</dbReference>
<dbReference type="RefSeq" id="WP_196202219.1">
    <property type="nucleotide sequence ID" value="NZ_JADPUN010000165.1"/>
</dbReference>
<gene>
    <name evidence="2" type="ORF">I0C86_17060</name>
</gene>
<dbReference type="InterPro" id="IPR047789">
    <property type="entry name" value="CU044_5270-like"/>
</dbReference>
<evidence type="ECO:0000256" key="1">
    <source>
        <dbReference type="SAM" id="Phobius"/>
    </source>
</evidence>
<evidence type="ECO:0000313" key="2">
    <source>
        <dbReference type="EMBL" id="MBF9130654.1"/>
    </source>
</evidence>
<dbReference type="NCBIfam" id="NF038083">
    <property type="entry name" value="CU044_5270_fam"/>
    <property type="match status" value="1"/>
</dbReference>